<dbReference type="InterPro" id="IPR003141">
    <property type="entry name" value="Pol/His_phosphatase_N"/>
</dbReference>
<dbReference type="RefSeq" id="WP_262394122.1">
    <property type="nucleotide sequence ID" value="NZ_JACRTD010000001.1"/>
</dbReference>
<protein>
    <recommendedName>
        <fullName evidence="11">DNA polymerase III PolC-type</fullName>
        <shortName evidence="11">PolIII</shortName>
        <ecNumber evidence="11">2.7.7.7</ecNumber>
    </recommendedName>
</protein>
<organism evidence="14 15">
    <name type="scientific">Youxingia wuxianensis</name>
    <dbReference type="NCBI Taxonomy" id="2763678"/>
    <lineage>
        <taxon>Bacteria</taxon>
        <taxon>Bacillati</taxon>
        <taxon>Bacillota</taxon>
        <taxon>Clostridia</taxon>
        <taxon>Eubacteriales</taxon>
        <taxon>Oscillospiraceae</taxon>
        <taxon>Youxingia</taxon>
    </lineage>
</organism>
<reference evidence="14" key="1">
    <citation type="submission" date="2020-08" db="EMBL/GenBank/DDBJ databases">
        <title>Genome public.</title>
        <authorList>
            <person name="Liu C."/>
            <person name="Sun Q."/>
        </authorList>
    </citation>
    <scope>NUCLEOTIDE SEQUENCE</scope>
    <source>
        <strain evidence="14">NSJ-64</strain>
    </source>
</reference>
<dbReference type="InterPro" id="IPR013520">
    <property type="entry name" value="Ribonucl_H"/>
</dbReference>
<dbReference type="Gene3D" id="3.30.420.10">
    <property type="entry name" value="Ribonuclease H-like superfamily/Ribonuclease H"/>
    <property type="match status" value="1"/>
</dbReference>
<dbReference type="GO" id="GO:0006261">
    <property type="term" value="P:DNA-templated DNA replication"/>
    <property type="evidence" value="ECO:0007669"/>
    <property type="project" value="UniProtKB-UniRule"/>
</dbReference>
<dbReference type="Gene3D" id="6.10.140.1510">
    <property type="match status" value="1"/>
</dbReference>
<keyword evidence="2 11" id="KW-0963">Cytoplasm</keyword>
<dbReference type="InterPro" id="IPR012337">
    <property type="entry name" value="RNaseH-like_sf"/>
</dbReference>
<dbReference type="CDD" id="cd06127">
    <property type="entry name" value="DEDDh"/>
    <property type="match status" value="1"/>
</dbReference>
<keyword evidence="3 11" id="KW-0808">Transferase</keyword>
<dbReference type="FunFam" id="3.30.420.10:FF:000045">
    <property type="entry name" value="3'-5' exonuclease DinG"/>
    <property type="match status" value="1"/>
</dbReference>
<dbReference type="InterPro" id="IPR006054">
    <property type="entry name" value="DnaQ"/>
</dbReference>
<accession>A0A926EN52</accession>
<dbReference type="Gene3D" id="1.10.150.700">
    <property type="entry name" value="PolC, middle finger domain"/>
    <property type="match status" value="1"/>
</dbReference>
<dbReference type="InterPro" id="IPR004805">
    <property type="entry name" value="DnaE2/DnaE/PolC"/>
</dbReference>
<comment type="catalytic activity">
    <reaction evidence="10 11">
        <text>DNA(n) + a 2'-deoxyribonucleoside 5'-triphosphate = DNA(n+1) + diphosphate</text>
        <dbReference type="Rhea" id="RHEA:22508"/>
        <dbReference type="Rhea" id="RHEA-COMP:17339"/>
        <dbReference type="Rhea" id="RHEA-COMP:17340"/>
        <dbReference type="ChEBI" id="CHEBI:33019"/>
        <dbReference type="ChEBI" id="CHEBI:61560"/>
        <dbReference type="ChEBI" id="CHEBI:173112"/>
        <dbReference type="EC" id="2.7.7.7"/>
    </reaction>
</comment>
<dbReference type="InterPro" id="IPR029460">
    <property type="entry name" value="DNAPol_HHH"/>
</dbReference>
<dbReference type="GO" id="GO:0003677">
    <property type="term" value="F:DNA binding"/>
    <property type="evidence" value="ECO:0007669"/>
    <property type="project" value="UniProtKB-UniRule"/>
</dbReference>
<evidence type="ECO:0000259" key="13">
    <source>
        <dbReference type="SMART" id="SM00481"/>
    </source>
</evidence>
<dbReference type="Pfam" id="PF14579">
    <property type="entry name" value="HHH_6"/>
    <property type="match status" value="1"/>
</dbReference>
<evidence type="ECO:0000256" key="1">
    <source>
        <dbReference type="ARBA" id="ARBA00003452"/>
    </source>
</evidence>
<evidence type="ECO:0000256" key="6">
    <source>
        <dbReference type="ARBA" id="ARBA00022722"/>
    </source>
</evidence>
<gene>
    <name evidence="11" type="primary">polC</name>
    <name evidence="14" type="ORF">H8705_01710</name>
</gene>
<keyword evidence="4 11" id="KW-0548">Nucleotidyltransferase</keyword>
<keyword evidence="15" id="KW-1185">Reference proteome</keyword>
<evidence type="ECO:0000256" key="10">
    <source>
        <dbReference type="ARBA" id="ARBA00049244"/>
    </source>
</evidence>
<dbReference type="CDD" id="cd04484">
    <property type="entry name" value="polC_OBF"/>
    <property type="match status" value="1"/>
</dbReference>
<comment type="function">
    <text evidence="1 11">Required for replicative DNA synthesis. This DNA polymerase also exhibits 3' to 5' exonuclease activity.</text>
</comment>
<keyword evidence="7 11" id="KW-0378">Hydrolase</keyword>
<dbReference type="PANTHER" id="PTHR32294">
    <property type="entry name" value="DNA POLYMERASE III SUBUNIT ALPHA"/>
    <property type="match status" value="1"/>
</dbReference>
<dbReference type="Gene3D" id="2.40.50.140">
    <property type="entry name" value="Nucleic acid-binding proteins"/>
    <property type="match status" value="1"/>
</dbReference>
<dbReference type="Pfam" id="PF17657">
    <property type="entry name" value="DNA_pol3_finger"/>
    <property type="match status" value="1"/>
</dbReference>
<evidence type="ECO:0000259" key="12">
    <source>
        <dbReference type="SMART" id="SM00479"/>
    </source>
</evidence>
<evidence type="ECO:0000256" key="2">
    <source>
        <dbReference type="ARBA" id="ARBA00022490"/>
    </source>
</evidence>
<dbReference type="NCBIfam" id="TIGR01405">
    <property type="entry name" value="polC_Gram_pos"/>
    <property type="match status" value="1"/>
</dbReference>
<dbReference type="InterPro" id="IPR004013">
    <property type="entry name" value="PHP_dom"/>
</dbReference>
<dbReference type="Gene3D" id="3.20.20.140">
    <property type="entry name" value="Metal-dependent hydrolases"/>
    <property type="match status" value="2"/>
</dbReference>
<dbReference type="Gene3D" id="1.20.5.140">
    <property type="match status" value="1"/>
</dbReference>
<evidence type="ECO:0000313" key="15">
    <source>
        <dbReference type="Proteomes" id="UP000623678"/>
    </source>
</evidence>
<dbReference type="Proteomes" id="UP000623678">
    <property type="component" value="Unassembled WGS sequence"/>
</dbReference>
<dbReference type="InterPro" id="IPR036397">
    <property type="entry name" value="RNaseH_sf"/>
</dbReference>
<evidence type="ECO:0000256" key="8">
    <source>
        <dbReference type="ARBA" id="ARBA00022839"/>
    </source>
</evidence>
<dbReference type="NCBIfam" id="TIGR00573">
    <property type="entry name" value="dnaq"/>
    <property type="match status" value="1"/>
</dbReference>
<evidence type="ECO:0000256" key="11">
    <source>
        <dbReference type="HAMAP-Rule" id="MF_00356"/>
    </source>
</evidence>
<dbReference type="SUPFAM" id="SSF53098">
    <property type="entry name" value="Ribonuclease H-like"/>
    <property type="match status" value="1"/>
</dbReference>
<dbReference type="Pfam" id="PF02811">
    <property type="entry name" value="PHP"/>
    <property type="match status" value="1"/>
</dbReference>
<name>A0A926EN52_9FIRM</name>
<evidence type="ECO:0000256" key="7">
    <source>
        <dbReference type="ARBA" id="ARBA00022801"/>
    </source>
</evidence>
<dbReference type="Gene3D" id="3.30.1900.20">
    <property type="match status" value="2"/>
</dbReference>
<dbReference type="NCBIfam" id="NF001688">
    <property type="entry name" value="PRK00448.1"/>
    <property type="match status" value="1"/>
</dbReference>
<dbReference type="PANTHER" id="PTHR32294:SF5">
    <property type="entry name" value="DNA POLYMERASE III POLC-TYPE"/>
    <property type="match status" value="1"/>
</dbReference>
<dbReference type="EMBL" id="JACRTD010000001">
    <property type="protein sequence ID" value="MBC8584297.1"/>
    <property type="molecule type" value="Genomic_DNA"/>
</dbReference>
<dbReference type="InterPro" id="IPR011708">
    <property type="entry name" value="DNA_pol3_alpha_NTPase_dom"/>
</dbReference>
<dbReference type="SMART" id="SM00481">
    <property type="entry name" value="POLIIIAc"/>
    <property type="match status" value="1"/>
</dbReference>
<comment type="subcellular location">
    <subcellularLocation>
        <location evidence="11">Cytoplasm</location>
    </subcellularLocation>
</comment>
<dbReference type="HAMAP" id="MF_00356">
    <property type="entry name" value="DNApol_PolC"/>
    <property type="match status" value="1"/>
</dbReference>
<dbReference type="InterPro" id="IPR040982">
    <property type="entry name" value="DNA_pol3_finger"/>
</dbReference>
<dbReference type="InterPro" id="IPR044923">
    <property type="entry name" value="PolC_middle_finger_sf"/>
</dbReference>
<dbReference type="Gene3D" id="1.10.150.870">
    <property type="match status" value="1"/>
</dbReference>
<dbReference type="CDD" id="cd07435">
    <property type="entry name" value="PHP_PolIIIA_POLC"/>
    <property type="match status" value="1"/>
</dbReference>
<proteinExistence type="inferred from homology"/>
<dbReference type="Pfam" id="PF00929">
    <property type="entry name" value="RNase_T"/>
    <property type="match status" value="1"/>
</dbReference>
<dbReference type="GO" id="GO:0003887">
    <property type="term" value="F:DNA-directed DNA polymerase activity"/>
    <property type="evidence" value="ECO:0007669"/>
    <property type="project" value="UniProtKB-UniRule"/>
</dbReference>
<dbReference type="GO" id="GO:0005737">
    <property type="term" value="C:cytoplasm"/>
    <property type="evidence" value="ECO:0007669"/>
    <property type="project" value="UniProtKB-SubCell"/>
</dbReference>
<evidence type="ECO:0000256" key="9">
    <source>
        <dbReference type="ARBA" id="ARBA00022932"/>
    </source>
</evidence>
<evidence type="ECO:0000313" key="14">
    <source>
        <dbReference type="EMBL" id="MBC8584297.1"/>
    </source>
</evidence>
<keyword evidence="6 11" id="KW-0540">Nuclease</keyword>
<dbReference type="CDD" id="cd07309">
    <property type="entry name" value="PHP"/>
    <property type="match status" value="1"/>
</dbReference>
<keyword evidence="9 11" id="KW-0239">DNA-directed DNA polymerase</keyword>
<evidence type="ECO:0000256" key="3">
    <source>
        <dbReference type="ARBA" id="ARBA00022679"/>
    </source>
</evidence>
<dbReference type="InterPro" id="IPR012340">
    <property type="entry name" value="NA-bd_OB-fold"/>
</dbReference>
<keyword evidence="5 11" id="KW-0235">DNA replication</keyword>
<dbReference type="Pfam" id="PF07733">
    <property type="entry name" value="DNA_pol3_alpha"/>
    <property type="match status" value="2"/>
</dbReference>
<keyword evidence="8 11" id="KW-0269">Exonuclease</keyword>
<comment type="similarity">
    <text evidence="11">Belongs to the DNA polymerase type-C family. PolC subfamily.</text>
</comment>
<feature type="domain" description="Polymerase/histidinol phosphatase N-terminal" evidence="13">
    <location>
        <begin position="336"/>
        <end position="408"/>
    </location>
</feature>
<evidence type="ECO:0000256" key="5">
    <source>
        <dbReference type="ARBA" id="ARBA00022705"/>
    </source>
</evidence>
<evidence type="ECO:0000256" key="4">
    <source>
        <dbReference type="ARBA" id="ARBA00022695"/>
    </source>
</evidence>
<comment type="caution">
    <text evidence="14">The sequence shown here is derived from an EMBL/GenBank/DDBJ whole genome shotgun (WGS) entry which is preliminary data.</text>
</comment>
<dbReference type="InterPro" id="IPR006308">
    <property type="entry name" value="Pol_III_a_PolC-type_gram_pos"/>
</dbReference>
<sequence length="1443" mass="161357">MALFKDIFDSYIETSQQDGISCCEVCSVLANREKRTMDIKLKSPVLLPREDLLKLQRTLGEKLQLQELRLLPVYEKEQFTSDYLLEIIALLAFRGEPVNGFFEGCKCDLQEEVLTIYLTHGGQEHLETMGCSRKISQIIQEEFDLQLKVRFDGVLDIAQDSKEYQDVMKKVKSQPIKYTPPAPSAANTKEEKSAAPVPTRISFEMGDLPFEPNSMVTIMGPAPKGHPHPMNEVNIESGKVTVWGDIFKIDRRTSRDEKTLILTFFVTDYTSSFTAKIIGRMDKKIKALEEIKTGDTVVISGLVEYDRFDKEAVLRPDSIAKVKKIPRMDHCEQKRVELHCHSNMSAMDGITPAAKLVEQAYRFGHKAIAITDHGVVQAFPDCMNAVNKIKSKGGEFKVIYGVESYFVDDIVHAVSGRATGDFSREIIVFDLETTGLSAATERITEIGAVKISGGEIVQRFNTFVNPERAIPYEITKLTGITDDDVRDAPSQQEALEMFYEFCGGEAAVLVAHNANFDMSFLKQTAKRCKMSCNFTAIDTLVMARSLFPHLKKYKLDIVAKEVGIQEFNHHRACDDAEVLAKIFLHMIEMLRSERTCNCIEKINSSLAAVDVKKAPMYHQILLVKNLTGLKNLYKLVSMAHLDYYAKKPRIPKSQLMAHRDGLLVGSACEAGQLYRAVIEGKSWGDLCDIAKFYDYLEIQPLGNNEFMVRSNQVESIETIKEYNQTIVRLGEKLGIPVVATCDVHFLNESDAKYRAVLMAGMGFSDADQQAPLYLRTTDEMLREFDYLGEEKAHEIVIDNPNKIADLIEDIKPIPDGTFTPTIEGSEESLQEITWGKAREIYGEDVPEIVAKRLDRELSSIIKHGFAVLYMIAQKLVAKSEEMGYHVGSRGSVGSSFVATMAGISEVNPLPPHYVCPKCKHSEFITDGSVGSGFDLPPKNCPICKTLYRQDGHDIPFETFLGFDGDKAPDIDLNFSGDAQGQIHKYTEELFGSSHVFKAGTISTVAEKTAYGFVIKYAQERGLVLTKAEEERLALGCTGVKRTTGQHPGGMVVVPSNMEVYDFTAVQRPADDATSDITTTHFDFHSLHDTILKLDELGHDVPTMYKYLEDMTGENVNDIPMSDPKVMSLFTSPEALGVSSEDIDCKTGTLALPEMGTSFVRGMLLESQPKKFSDLLQISGLSHGTDVWLGNAQELIRNKTCTISEVIGTRDSIMTYLIYKGLEPKMAFKIMEITRKGKAPVLLTEEHIKAMRDCDVPQWYIDSCLKIKYMFPKAHAAAYVIASIRLGWFKVYRPLEFYAVIFTVRGSDLDAEAAVGGQRVTKQRMQNLIQMGNERSAKDNDVLTMLQIINECQARGIEFLPVDLYKSHYKTYLVEDGKIRLPFMALKGVGEAAAKSLYEQAKKEEFISADDIINRAGVSKSVIEMLRTSGALGDLPETSQVSFF</sequence>
<dbReference type="GO" id="GO:0008408">
    <property type="term" value="F:3'-5' exonuclease activity"/>
    <property type="evidence" value="ECO:0007669"/>
    <property type="project" value="UniProtKB-UniRule"/>
</dbReference>
<dbReference type="SMART" id="SM00479">
    <property type="entry name" value="EXOIII"/>
    <property type="match status" value="1"/>
</dbReference>
<feature type="domain" description="Exonuclease" evidence="12">
    <location>
        <begin position="425"/>
        <end position="592"/>
    </location>
</feature>
<dbReference type="EC" id="2.7.7.7" evidence="11"/>